<proteinExistence type="predicted"/>
<dbReference type="AlphaFoldDB" id="A0A1G4P9X2"/>
<dbReference type="STRING" id="624147.SAMN04487970_1001297"/>
<feature type="domain" description="DUF4261" evidence="2">
    <location>
        <begin position="234"/>
        <end position="308"/>
    </location>
</feature>
<dbReference type="Pfam" id="PF14080">
    <property type="entry name" value="DUF4261"/>
    <property type="match status" value="1"/>
</dbReference>
<feature type="compositionally biased region" description="Acidic residues" evidence="1">
    <location>
        <begin position="8"/>
        <end position="20"/>
    </location>
</feature>
<protein>
    <recommendedName>
        <fullName evidence="2">DUF4261 domain-containing protein</fullName>
    </recommendedName>
</protein>
<dbReference type="InterPro" id="IPR025357">
    <property type="entry name" value="DUF4261"/>
</dbReference>
<organism evidence="3 4">
    <name type="scientific">Paenibacillus tianmuensis</name>
    <dbReference type="NCBI Taxonomy" id="624147"/>
    <lineage>
        <taxon>Bacteria</taxon>
        <taxon>Bacillati</taxon>
        <taxon>Bacillota</taxon>
        <taxon>Bacilli</taxon>
        <taxon>Bacillales</taxon>
        <taxon>Paenibacillaceae</taxon>
        <taxon>Paenibacillus</taxon>
    </lineage>
</organism>
<keyword evidence="4" id="KW-1185">Reference proteome</keyword>
<dbReference type="Proteomes" id="UP000198601">
    <property type="component" value="Unassembled WGS sequence"/>
</dbReference>
<evidence type="ECO:0000259" key="2">
    <source>
        <dbReference type="Pfam" id="PF14080"/>
    </source>
</evidence>
<dbReference type="OrthoDB" id="277550at2"/>
<name>A0A1G4P9X2_9BACL</name>
<accession>A0A1G4P9X2</accession>
<evidence type="ECO:0000313" key="4">
    <source>
        <dbReference type="Proteomes" id="UP000198601"/>
    </source>
</evidence>
<feature type="region of interest" description="Disordered" evidence="1">
    <location>
        <begin position="1"/>
        <end position="20"/>
    </location>
</feature>
<dbReference type="EMBL" id="FMTT01000001">
    <property type="protein sequence ID" value="SCW28879.1"/>
    <property type="molecule type" value="Genomic_DNA"/>
</dbReference>
<sequence>MTERDDRFEEDEYEQEEQDDSGFARVYMVELLYKTKPELSREALYAKMEAYTGQVAVPGEEDAEDEAAAGEKTDASGLAVWEAEDSAQSDDTLMFFHLNYKVAYEEGELPAQTCVLPANEETNPEKYETALQQAWHWPEARETVEACQHSLLFTDFCAASLPYKERLELFQNALRALLEVAPCDALYWRASDNIVDPEQYLGALAEGQTLYGAMSVRFYNVQGRGTERQEFLMDTIGLAALGLPDLQCHFYDMEPGEVDSVLGNLGYYVYNQGDIIQDGETVGVTEQQRWRCEHQYALAAPRRYVLDLDPGEPYYAGRQHHDENQ</sequence>
<reference evidence="4" key="1">
    <citation type="submission" date="2016-10" db="EMBL/GenBank/DDBJ databases">
        <authorList>
            <person name="Varghese N."/>
            <person name="Submissions S."/>
        </authorList>
    </citation>
    <scope>NUCLEOTIDE SEQUENCE [LARGE SCALE GENOMIC DNA]</scope>
    <source>
        <strain evidence="4">CGMCC 1.8946</strain>
    </source>
</reference>
<evidence type="ECO:0000256" key="1">
    <source>
        <dbReference type="SAM" id="MobiDB-lite"/>
    </source>
</evidence>
<dbReference type="RefSeq" id="WP_090666045.1">
    <property type="nucleotide sequence ID" value="NZ_FMTT01000001.1"/>
</dbReference>
<evidence type="ECO:0000313" key="3">
    <source>
        <dbReference type="EMBL" id="SCW28879.1"/>
    </source>
</evidence>
<gene>
    <name evidence="3" type="ORF">SAMN04487970_1001297</name>
</gene>